<organism evidence="3">
    <name type="scientific">Diabrotica virgifera virgifera</name>
    <name type="common">western corn rootworm</name>
    <dbReference type="NCBI Taxonomy" id="50390"/>
    <lineage>
        <taxon>Eukaryota</taxon>
        <taxon>Metazoa</taxon>
        <taxon>Ecdysozoa</taxon>
        <taxon>Arthropoda</taxon>
        <taxon>Hexapoda</taxon>
        <taxon>Insecta</taxon>
        <taxon>Pterygota</taxon>
        <taxon>Neoptera</taxon>
        <taxon>Endopterygota</taxon>
        <taxon>Coleoptera</taxon>
        <taxon>Polyphaga</taxon>
        <taxon>Cucujiformia</taxon>
        <taxon>Chrysomeloidea</taxon>
        <taxon>Chrysomelidae</taxon>
        <taxon>Galerucinae</taxon>
        <taxon>Diabroticina</taxon>
        <taxon>Diabroticites</taxon>
        <taxon>Diabrotica</taxon>
    </lineage>
</organism>
<feature type="coiled-coil region" evidence="1">
    <location>
        <begin position="293"/>
        <end position="425"/>
    </location>
</feature>
<reference evidence="3" key="1">
    <citation type="submission" date="2025-08" db="UniProtKB">
        <authorList>
            <consortium name="RefSeq"/>
        </authorList>
    </citation>
    <scope>IDENTIFICATION</scope>
    <source>
        <tissue evidence="3">Whole insect</tissue>
    </source>
</reference>
<evidence type="ECO:0000313" key="3">
    <source>
        <dbReference type="RefSeq" id="XP_028154253.1"/>
    </source>
</evidence>
<feature type="compositionally biased region" description="Basic and acidic residues" evidence="2">
    <location>
        <begin position="173"/>
        <end position="183"/>
    </location>
</feature>
<dbReference type="PANTHER" id="PTHR44927">
    <property type="entry name" value="FK506-BINDING PROTEIN 15"/>
    <property type="match status" value="1"/>
</dbReference>
<evidence type="ECO:0000256" key="2">
    <source>
        <dbReference type="SAM" id="MobiDB-lite"/>
    </source>
</evidence>
<feature type="region of interest" description="Disordered" evidence="2">
    <location>
        <begin position="173"/>
        <end position="201"/>
    </location>
</feature>
<proteinExistence type="predicted"/>
<dbReference type="InParanoid" id="A0A6P7H9B9"/>
<keyword evidence="1" id="KW-0175">Coiled coil</keyword>
<gene>
    <name evidence="3" type="primary">LOC114347781</name>
</gene>
<protein>
    <submittedName>
        <fullName evidence="3">Uncharacterized protein LOC114347781</fullName>
    </submittedName>
</protein>
<accession>A0A6P7H9B9</accession>
<name>A0A6P7H9B9_DIAVI</name>
<dbReference type="RefSeq" id="XP_028154253.1">
    <property type="nucleotide sequence ID" value="XM_028298452.1"/>
</dbReference>
<dbReference type="PANTHER" id="PTHR44927:SF1">
    <property type="entry name" value="FK506-BINDING PROTEIN 15"/>
    <property type="match status" value="1"/>
</dbReference>
<sequence length="536" mass="61620">MLENEDDYDFIPSDSSKLSSLFGSLTLENEETNNSLMYTAPKQPNQSKIQQNTEKQSTSSKVLLIKIVSLWKSENKTFKPVGKHGLAIIGSDELKVYEIIAYKHKTHTILRAKICDQLYFQQRKDNFSSFIDNNQQNWLVKFETQEHQLEFSDLLKFYGAQILLETLNHSKDEKKVNKPEVTPKPETSSNYPDSDSSDSTRKANILSRITKMGQQVVPKPVPILESDISDENESHESKTRKFRKVKKFEREEIQYPPESVSTELVQKPLLSVPQVYYSQPTYGDLNSVLLAQNSELRCSLNQIAQKLDNLNTQNKGSTSNLSSKVKVLELRTENLQTELQRYKQKCYDLESKNSAQYSKRDETSLEISHLKETIAEMNTKLLEANSKVINLERFKNEVEENKAIILELENLIETQKNSLEELDLLYQQSKTTNMEANSLITNLNHKIKEHEMHVQNSDLEKIDLHQENLQHINILSDLVKTSMNGMYQSILNSLDQDGSDNFNDVQSVLAKNLKDTSFRIINGIKAELKSEEDKDV</sequence>
<dbReference type="AlphaFoldDB" id="A0A6P7H9B9"/>
<evidence type="ECO:0000256" key="1">
    <source>
        <dbReference type="SAM" id="Coils"/>
    </source>
</evidence>